<feature type="compositionally biased region" description="Polar residues" evidence="1">
    <location>
        <begin position="41"/>
        <end position="53"/>
    </location>
</feature>
<evidence type="ECO:0000256" key="2">
    <source>
        <dbReference type="SAM" id="Phobius"/>
    </source>
</evidence>
<evidence type="ECO:0000256" key="1">
    <source>
        <dbReference type="SAM" id="MobiDB-lite"/>
    </source>
</evidence>
<reference evidence="3" key="3">
    <citation type="submission" date="2020-06" db="EMBL/GenBank/DDBJ databases">
        <title>Helianthus annuus Genome sequencing and assembly Release 2.</title>
        <authorList>
            <person name="Gouzy J."/>
            <person name="Langlade N."/>
            <person name="Munos S."/>
        </authorList>
    </citation>
    <scope>NUCLEOTIDE SEQUENCE</scope>
    <source>
        <tissue evidence="3">Leaves</tissue>
    </source>
</reference>
<sequence length="147" mass="16909">MGMVPHLLKRLGFHMKSTNQIKYLLSNHHQRPPYSSSSSSKIRTSAAVDNQSPKQREYDSFFEELRAKQRAMEDAANERRDRYMRELHAHVEASFAKRISDIDKLTTQVEAIERDFNRGCAIVLVSTAVGTIATCYYVWSSLTQKEP</sequence>
<keyword evidence="2" id="KW-0812">Transmembrane</keyword>
<reference evidence="4" key="2">
    <citation type="submission" date="2017-02" db="EMBL/GenBank/DDBJ databases">
        <title>Sunflower complete genome.</title>
        <authorList>
            <person name="Langlade N."/>
            <person name="Munos S."/>
        </authorList>
    </citation>
    <scope>NUCLEOTIDE SEQUENCE [LARGE SCALE GENOMIC DNA]</scope>
    <source>
        <tissue evidence="4">Leaves</tissue>
    </source>
</reference>
<name>A0A251UF15_HELAN</name>
<dbReference type="EMBL" id="CM007895">
    <property type="protein sequence ID" value="OTG21947.1"/>
    <property type="molecule type" value="Genomic_DNA"/>
</dbReference>
<keyword evidence="2" id="KW-0472">Membrane</keyword>
<evidence type="ECO:0000313" key="5">
    <source>
        <dbReference type="Proteomes" id="UP000215914"/>
    </source>
</evidence>
<evidence type="ECO:0000313" key="3">
    <source>
        <dbReference type="EMBL" id="KAF5800825.1"/>
    </source>
</evidence>
<dbReference type="InParanoid" id="A0A251UF15"/>
<evidence type="ECO:0000313" key="4">
    <source>
        <dbReference type="EMBL" id="OTG21947.1"/>
    </source>
</evidence>
<feature type="transmembrane region" description="Helical" evidence="2">
    <location>
        <begin position="120"/>
        <end position="139"/>
    </location>
</feature>
<proteinExistence type="predicted"/>
<reference evidence="3 5" key="1">
    <citation type="journal article" date="2017" name="Nature">
        <title>The sunflower genome provides insights into oil metabolism, flowering and Asterid evolution.</title>
        <authorList>
            <person name="Badouin H."/>
            <person name="Gouzy J."/>
            <person name="Grassa C.J."/>
            <person name="Murat F."/>
            <person name="Staton S.E."/>
            <person name="Cottret L."/>
            <person name="Lelandais-Briere C."/>
            <person name="Owens G.L."/>
            <person name="Carrere S."/>
            <person name="Mayjonade B."/>
            <person name="Legrand L."/>
            <person name="Gill N."/>
            <person name="Kane N.C."/>
            <person name="Bowers J.E."/>
            <person name="Hubner S."/>
            <person name="Bellec A."/>
            <person name="Berard A."/>
            <person name="Berges H."/>
            <person name="Blanchet N."/>
            <person name="Boniface M.C."/>
            <person name="Brunel D."/>
            <person name="Catrice O."/>
            <person name="Chaidir N."/>
            <person name="Claudel C."/>
            <person name="Donnadieu C."/>
            <person name="Faraut T."/>
            <person name="Fievet G."/>
            <person name="Helmstetter N."/>
            <person name="King M."/>
            <person name="Knapp S.J."/>
            <person name="Lai Z."/>
            <person name="Le Paslier M.C."/>
            <person name="Lippi Y."/>
            <person name="Lorenzon L."/>
            <person name="Mandel J.R."/>
            <person name="Marage G."/>
            <person name="Marchand G."/>
            <person name="Marquand E."/>
            <person name="Bret-Mestries E."/>
            <person name="Morien E."/>
            <person name="Nambeesan S."/>
            <person name="Nguyen T."/>
            <person name="Pegot-Espagnet P."/>
            <person name="Pouilly N."/>
            <person name="Raftis F."/>
            <person name="Sallet E."/>
            <person name="Schiex T."/>
            <person name="Thomas J."/>
            <person name="Vandecasteele C."/>
            <person name="Vares D."/>
            <person name="Vear F."/>
            <person name="Vautrin S."/>
            <person name="Crespi M."/>
            <person name="Mangin B."/>
            <person name="Burke J.M."/>
            <person name="Salse J."/>
            <person name="Munos S."/>
            <person name="Vincourt P."/>
            <person name="Rieseberg L.H."/>
            <person name="Langlade N.B."/>
        </authorList>
    </citation>
    <scope>NUCLEOTIDE SEQUENCE [LARGE SCALE GENOMIC DNA]</scope>
    <source>
        <strain evidence="5">cv. SF193</strain>
        <tissue evidence="3">Leaves</tissue>
    </source>
</reference>
<dbReference type="EMBL" id="MNCJ02000321">
    <property type="protein sequence ID" value="KAF5800825.1"/>
    <property type="molecule type" value="Genomic_DNA"/>
</dbReference>
<protein>
    <submittedName>
        <fullName evidence="4">Uncharacterized protein</fullName>
    </submittedName>
</protein>
<dbReference type="Proteomes" id="UP000215914">
    <property type="component" value="Chromosome 6"/>
</dbReference>
<keyword evidence="5" id="KW-1185">Reference proteome</keyword>
<dbReference type="Gramene" id="mRNA:HanXRQr2_Chr06g0241061">
    <property type="protein sequence ID" value="mRNA:HanXRQr2_Chr06g0241061"/>
    <property type="gene ID" value="HanXRQr2_Chr06g0241061"/>
</dbReference>
<keyword evidence="2" id="KW-1133">Transmembrane helix</keyword>
<accession>A0A251UF15</accession>
<gene>
    <name evidence="4" type="ORF">HannXRQ_Chr06g0166081</name>
    <name evidence="3" type="ORF">HanXRQr2_Chr06g0241061</name>
</gene>
<feature type="region of interest" description="Disordered" evidence="1">
    <location>
        <begin position="28"/>
        <end position="55"/>
    </location>
</feature>
<organism evidence="4 5">
    <name type="scientific">Helianthus annuus</name>
    <name type="common">Common sunflower</name>
    <dbReference type="NCBI Taxonomy" id="4232"/>
    <lineage>
        <taxon>Eukaryota</taxon>
        <taxon>Viridiplantae</taxon>
        <taxon>Streptophyta</taxon>
        <taxon>Embryophyta</taxon>
        <taxon>Tracheophyta</taxon>
        <taxon>Spermatophyta</taxon>
        <taxon>Magnoliopsida</taxon>
        <taxon>eudicotyledons</taxon>
        <taxon>Gunneridae</taxon>
        <taxon>Pentapetalae</taxon>
        <taxon>asterids</taxon>
        <taxon>campanulids</taxon>
        <taxon>Asterales</taxon>
        <taxon>Asteraceae</taxon>
        <taxon>Asteroideae</taxon>
        <taxon>Heliantheae alliance</taxon>
        <taxon>Heliantheae</taxon>
        <taxon>Helianthus</taxon>
    </lineage>
</organism>
<dbReference type="AlphaFoldDB" id="A0A251UF15"/>